<keyword evidence="2" id="KW-1185">Reference proteome</keyword>
<dbReference type="AlphaFoldDB" id="A0AA39GWW4"/>
<dbReference type="Proteomes" id="UP001175271">
    <property type="component" value="Unassembled WGS sequence"/>
</dbReference>
<dbReference type="EMBL" id="JAUCMV010000005">
    <property type="protein sequence ID" value="KAK0395048.1"/>
    <property type="molecule type" value="Genomic_DNA"/>
</dbReference>
<name>A0AA39GWW4_9BILA</name>
<accession>A0AA39GWW4</accession>
<organism evidence="1 2">
    <name type="scientific">Steinernema hermaphroditum</name>
    <dbReference type="NCBI Taxonomy" id="289476"/>
    <lineage>
        <taxon>Eukaryota</taxon>
        <taxon>Metazoa</taxon>
        <taxon>Ecdysozoa</taxon>
        <taxon>Nematoda</taxon>
        <taxon>Chromadorea</taxon>
        <taxon>Rhabditida</taxon>
        <taxon>Tylenchina</taxon>
        <taxon>Panagrolaimomorpha</taxon>
        <taxon>Strongyloidoidea</taxon>
        <taxon>Steinernematidae</taxon>
        <taxon>Steinernema</taxon>
    </lineage>
</organism>
<sequence length="168" mass="18887">MQIFPFAETLGASGLRAWDFEETRMIVRWSDDVVLHVLTADDPSPAPSLLLHPFKSYAKLFNPKMISIIHPPTEFVEFVSYRRNGCPPSRSTSTPSSRFGFSAGSLAARARLNKENSSTSKICHRTPLTSSVEGFDCGDTFLRVSEKHLENRTKDQLFPLGRPSERQQ</sequence>
<reference evidence="1" key="1">
    <citation type="submission" date="2023-06" db="EMBL/GenBank/DDBJ databases">
        <title>Genomic analysis of the entomopathogenic nematode Steinernema hermaphroditum.</title>
        <authorList>
            <person name="Schwarz E.M."/>
            <person name="Heppert J.K."/>
            <person name="Baniya A."/>
            <person name="Schwartz H.T."/>
            <person name="Tan C.-H."/>
            <person name="Antoshechkin I."/>
            <person name="Sternberg P.W."/>
            <person name="Goodrich-Blair H."/>
            <person name="Dillman A.R."/>
        </authorList>
    </citation>
    <scope>NUCLEOTIDE SEQUENCE</scope>
    <source>
        <strain evidence="1">PS9179</strain>
        <tissue evidence="1">Whole animal</tissue>
    </source>
</reference>
<evidence type="ECO:0000313" key="2">
    <source>
        <dbReference type="Proteomes" id="UP001175271"/>
    </source>
</evidence>
<comment type="caution">
    <text evidence="1">The sequence shown here is derived from an EMBL/GenBank/DDBJ whole genome shotgun (WGS) entry which is preliminary data.</text>
</comment>
<gene>
    <name evidence="1" type="ORF">QR680_001086</name>
</gene>
<proteinExistence type="predicted"/>
<protein>
    <submittedName>
        <fullName evidence="1">Uncharacterized protein</fullName>
    </submittedName>
</protein>
<evidence type="ECO:0000313" key="1">
    <source>
        <dbReference type="EMBL" id="KAK0395048.1"/>
    </source>
</evidence>